<gene>
    <name evidence="3" type="ORF">SanaruYs_37040</name>
</gene>
<accession>A0A401UF29</accession>
<protein>
    <recommendedName>
        <fullName evidence="2">DUF4476 domain-containing protein</fullName>
    </recommendedName>
</protein>
<evidence type="ECO:0000256" key="1">
    <source>
        <dbReference type="SAM" id="MobiDB-lite"/>
    </source>
</evidence>
<name>A0A401UF29_9BACT</name>
<dbReference type="AlphaFoldDB" id="A0A401UF29"/>
<evidence type="ECO:0000313" key="3">
    <source>
        <dbReference type="EMBL" id="GCC53460.1"/>
    </source>
</evidence>
<keyword evidence="4" id="KW-1185">Reference proteome</keyword>
<organism evidence="3 4">
    <name type="scientific">Chryseotalea sanaruensis</name>
    <dbReference type="NCBI Taxonomy" id="2482724"/>
    <lineage>
        <taxon>Bacteria</taxon>
        <taxon>Pseudomonadati</taxon>
        <taxon>Bacteroidota</taxon>
        <taxon>Cytophagia</taxon>
        <taxon>Cytophagales</taxon>
        <taxon>Chryseotaleaceae</taxon>
        <taxon>Chryseotalea</taxon>
    </lineage>
</organism>
<reference evidence="3 4" key="1">
    <citation type="submission" date="2018-11" db="EMBL/GenBank/DDBJ databases">
        <title>Chryseotalea sanarue gen. nov., sp., nov., a member of the family Cytophagaceae, isolated from a brackish lake in Hamamatsu Japan.</title>
        <authorList>
            <person name="Maejima Y."/>
            <person name="Iino T."/>
            <person name="Muraguchi Y."/>
            <person name="Fukuda K."/>
            <person name="Ohkuma M."/>
            <person name="Moriuchi R."/>
            <person name="Dohra H."/>
            <person name="Kimbara K."/>
            <person name="Shintani M."/>
        </authorList>
    </citation>
    <scope>NUCLEOTIDE SEQUENCE [LARGE SCALE GENOMIC DNA]</scope>
    <source>
        <strain evidence="3 4">Ys</strain>
    </source>
</reference>
<feature type="domain" description="DUF4476" evidence="2">
    <location>
        <begin position="207"/>
        <end position="287"/>
    </location>
</feature>
<feature type="compositionally biased region" description="Polar residues" evidence="1">
    <location>
        <begin position="163"/>
        <end position="174"/>
    </location>
</feature>
<dbReference type="Pfam" id="PF14771">
    <property type="entry name" value="DUF4476"/>
    <property type="match status" value="2"/>
</dbReference>
<feature type="compositionally biased region" description="Low complexity" evidence="1">
    <location>
        <begin position="121"/>
        <end position="139"/>
    </location>
</feature>
<comment type="caution">
    <text evidence="3">The sequence shown here is derived from an EMBL/GenBank/DDBJ whole genome shotgun (WGS) entry which is preliminary data.</text>
</comment>
<feature type="region of interest" description="Disordered" evidence="1">
    <location>
        <begin position="114"/>
        <end position="147"/>
    </location>
</feature>
<feature type="region of interest" description="Disordered" evidence="1">
    <location>
        <begin position="163"/>
        <end position="183"/>
    </location>
</feature>
<evidence type="ECO:0000313" key="4">
    <source>
        <dbReference type="Proteomes" id="UP000288227"/>
    </source>
</evidence>
<feature type="domain" description="DUF4476" evidence="2">
    <location>
        <begin position="328"/>
        <end position="416"/>
    </location>
</feature>
<dbReference type="InterPro" id="IPR028011">
    <property type="entry name" value="DUF4476"/>
</dbReference>
<evidence type="ECO:0000259" key="2">
    <source>
        <dbReference type="Pfam" id="PF14771"/>
    </source>
</evidence>
<dbReference type="EMBL" id="BHXQ01000008">
    <property type="protein sequence ID" value="GCC53460.1"/>
    <property type="molecule type" value="Genomic_DNA"/>
</dbReference>
<dbReference type="Proteomes" id="UP000288227">
    <property type="component" value="Unassembled WGS sequence"/>
</dbReference>
<sequence length="421" mass="47397">MFIYGYSFSQGSTLSIVSENDPFVLFLNNINVSPMPNTVAVVDGMKIGRNHVRLAFSRKGVPELNTQIELANDDKVHQLAYKVIKDAKGKYILQFVGDNNMSIVGQDTDDAQLENISGSRNTTTKESSSNNNKLSTKETASGTAQTSEIKVTVNQNAVSMNMNIPEMDSSNSTGKTEKSNSNRVPAVSDGLMCSGPTVDAQTLLKFKYKLSSVNMEMYKAKDIKEFMNKQCMLSAQVADLVKIVQMNDYQYEVAQLGYLRTYDQANYGLIVEALMAEFNKEKLLNFISTNQASQSYVPVKEDKKSTVEPKQSTYSTTTNDFSYSCIPMEVNDFDEALEAVDEPIDEDNKLEVAKSVFDQECLSTNQVYKVVDLFIDEDRKLDFAKFAFSRTSDKDKYFRINKAFIDENRITELSRYVKNNR</sequence>
<proteinExistence type="predicted"/>